<organism evidence="2 3">
    <name type="scientific">Streptomyces griseochromogenes</name>
    <dbReference type="NCBI Taxonomy" id="68214"/>
    <lineage>
        <taxon>Bacteria</taxon>
        <taxon>Bacillati</taxon>
        <taxon>Actinomycetota</taxon>
        <taxon>Actinomycetes</taxon>
        <taxon>Kitasatosporales</taxon>
        <taxon>Streptomycetaceae</taxon>
        <taxon>Streptomyces</taxon>
    </lineage>
</organism>
<comment type="caution">
    <text evidence="2">The sequence shown here is derived from an EMBL/GenBank/DDBJ whole genome shotgun (WGS) entry which is preliminary data.</text>
</comment>
<reference evidence="2 3" key="1">
    <citation type="submission" date="2021-03" db="EMBL/GenBank/DDBJ databases">
        <title>Genomic Encyclopedia of Type Strains, Phase IV (KMG-IV): sequencing the most valuable type-strain genomes for metagenomic binning, comparative biology and taxonomic classification.</title>
        <authorList>
            <person name="Goeker M."/>
        </authorList>
    </citation>
    <scope>NUCLEOTIDE SEQUENCE [LARGE SCALE GENOMIC DNA]</scope>
    <source>
        <strain evidence="2 3">DSM 40499</strain>
    </source>
</reference>
<feature type="region of interest" description="Disordered" evidence="1">
    <location>
        <begin position="1"/>
        <end position="20"/>
    </location>
</feature>
<keyword evidence="3" id="KW-1185">Reference proteome</keyword>
<evidence type="ECO:0000313" key="3">
    <source>
        <dbReference type="Proteomes" id="UP001519309"/>
    </source>
</evidence>
<dbReference type="Proteomes" id="UP001519309">
    <property type="component" value="Unassembled WGS sequence"/>
</dbReference>
<sequence length="43" mass="4212">MSGPAHAVPATRTAGAGQPPKACTMFTTAVICGALLTAKSEPV</sequence>
<evidence type="ECO:0000313" key="2">
    <source>
        <dbReference type="EMBL" id="MBP2047887.1"/>
    </source>
</evidence>
<name>A0ABS4LKH0_9ACTN</name>
<accession>A0ABS4LKH0</accession>
<evidence type="ECO:0000256" key="1">
    <source>
        <dbReference type="SAM" id="MobiDB-lite"/>
    </source>
</evidence>
<proteinExistence type="predicted"/>
<dbReference type="EMBL" id="JAGGLP010000002">
    <property type="protein sequence ID" value="MBP2047887.1"/>
    <property type="molecule type" value="Genomic_DNA"/>
</dbReference>
<gene>
    <name evidence="2" type="ORF">J2Z21_000811</name>
</gene>
<protein>
    <submittedName>
        <fullName evidence="2">Uncharacterized protein</fullName>
    </submittedName>
</protein>